<dbReference type="SUPFAM" id="SSF55961">
    <property type="entry name" value="Bet v1-like"/>
    <property type="match status" value="2"/>
</dbReference>
<dbReference type="InterPro" id="IPR050279">
    <property type="entry name" value="Plant_def-hormone_signal"/>
</dbReference>
<keyword evidence="5" id="KW-0938">Abscisic acid signaling pathway</keyword>
<evidence type="ECO:0000256" key="4">
    <source>
        <dbReference type="ARBA" id="ARBA00022490"/>
    </source>
</evidence>
<dbReference type="PANTHER" id="PTHR31213">
    <property type="entry name" value="OS08G0374000 PROTEIN-RELATED"/>
    <property type="match status" value="1"/>
</dbReference>
<evidence type="ECO:0000256" key="1">
    <source>
        <dbReference type="ARBA" id="ARBA00004123"/>
    </source>
</evidence>
<sequence length="240" mass="26684">MYHNPIPSHQESNQNSKALLKMMSQYHAHDDLFPNQCTSSLVQEIDAPLSLVWSLVRQFDNPQAYKLFIKNCTMTAGDGGIGSVREVMVVSGLPAETSRERLDKLDDDLHVMEFSIIGGDHRLVNYQSTTTLHEDDGGRSDQTVVIESYVVDIDLHVMEFSIIGGDHRLVNYQSTTTLHEDDGGRSDQTVVIESYVVDIPPDSSEMDTCLFADTIVACNLRSLAKISEKMARKVQVPPAA</sequence>
<dbReference type="GeneID" id="113729580"/>
<gene>
    <name evidence="10" type="primary">LOC113729580</name>
</gene>
<dbReference type="GO" id="GO:0005737">
    <property type="term" value="C:cytoplasm"/>
    <property type="evidence" value="ECO:0007669"/>
    <property type="project" value="UniProtKB-SubCell"/>
</dbReference>
<proteinExistence type="inferred from homology"/>
<dbReference type="InterPro" id="IPR019587">
    <property type="entry name" value="Polyketide_cyclase/dehydratase"/>
</dbReference>
<dbReference type="AlphaFoldDB" id="A0A6P6W543"/>
<evidence type="ECO:0000313" key="10">
    <source>
        <dbReference type="RefSeq" id="XP_027109656.2"/>
    </source>
</evidence>
<evidence type="ECO:0000256" key="7">
    <source>
        <dbReference type="ARBA" id="ARBA00023242"/>
    </source>
</evidence>
<dbReference type="RefSeq" id="XP_027109656.2">
    <property type="nucleotide sequence ID" value="XM_027253855.2"/>
</dbReference>
<dbReference type="CDD" id="cd07821">
    <property type="entry name" value="PYR_PYL_RCAR_like"/>
    <property type="match status" value="1"/>
</dbReference>
<accession>A0A6P6W543</accession>
<dbReference type="GO" id="GO:0005634">
    <property type="term" value="C:nucleus"/>
    <property type="evidence" value="ECO:0007669"/>
    <property type="project" value="UniProtKB-SubCell"/>
</dbReference>
<dbReference type="Pfam" id="PF10604">
    <property type="entry name" value="Polyketide_cyc2"/>
    <property type="match status" value="1"/>
</dbReference>
<dbReference type="GO" id="GO:0004864">
    <property type="term" value="F:protein phosphatase inhibitor activity"/>
    <property type="evidence" value="ECO:0007669"/>
    <property type="project" value="UniProtKB-KW"/>
</dbReference>
<dbReference type="OrthoDB" id="4436220at2759"/>
<dbReference type="GO" id="GO:0038023">
    <property type="term" value="F:signaling receptor activity"/>
    <property type="evidence" value="ECO:0007669"/>
    <property type="project" value="TreeGrafter"/>
</dbReference>
<evidence type="ECO:0000256" key="6">
    <source>
        <dbReference type="ARBA" id="ARBA00023170"/>
    </source>
</evidence>
<keyword evidence="7" id="KW-0539">Nucleus</keyword>
<protein>
    <submittedName>
        <fullName evidence="10">Abscisic acid receptor PYL11-like</fullName>
    </submittedName>
</protein>
<dbReference type="Proteomes" id="UP001652660">
    <property type="component" value="Chromosome 2e"/>
</dbReference>
<evidence type="ECO:0000256" key="2">
    <source>
        <dbReference type="ARBA" id="ARBA00004496"/>
    </source>
</evidence>
<dbReference type="Gene3D" id="3.30.530.20">
    <property type="match status" value="2"/>
</dbReference>
<dbReference type="GO" id="GO:0010427">
    <property type="term" value="F:abscisic acid binding"/>
    <property type="evidence" value="ECO:0007669"/>
    <property type="project" value="TreeGrafter"/>
</dbReference>
<organism evidence="9 10">
    <name type="scientific">Coffea arabica</name>
    <name type="common">Arabian coffee</name>
    <dbReference type="NCBI Taxonomy" id="13443"/>
    <lineage>
        <taxon>Eukaryota</taxon>
        <taxon>Viridiplantae</taxon>
        <taxon>Streptophyta</taxon>
        <taxon>Embryophyta</taxon>
        <taxon>Tracheophyta</taxon>
        <taxon>Spermatophyta</taxon>
        <taxon>Magnoliopsida</taxon>
        <taxon>eudicotyledons</taxon>
        <taxon>Gunneridae</taxon>
        <taxon>Pentapetalae</taxon>
        <taxon>asterids</taxon>
        <taxon>lamiids</taxon>
        <taxon>Gentianales</taxon>
        <taxon>Rubiaceae</taxon>
        <taxon>Ixoroideae</taxon>
        <taxon>Gardenieae complex</taxon>
        <taxon>Bertiereae - Coffeeae clade</taxon>
        <taxon>Coffeeae</taxon>
        <taxon>Coffea</taxon>
    </lineage>
</organism>
<evidence type="ECO:0000313" key="9">
    <source>
        <dbReference type="Proteomes" id="UP001652660"/>
    </source>
</evidence>
<comment type="subcellular location">
    <subcellularLocation>
        <location evidence="2">Cytoplasm</location>
    </subcellularLocation>
    <subcellularLocation>
        <location evidence="1">Nucleus</location>
    </subcellularLocation>
</comment>
<name>A0A6P6W543_COFAR</name>
<evidence type="ECO:0000256" key="8">
    <source>
        <dbReference type="ARBA" id="ARBA00023272"/>
    </source>
</evidence>
<keyword evidence="8" id="KW-0650">Protein phosphatase inhibitor</keyword>
<evidence type="ECO:0000256" key="3">
    <source>
        <dbReference type="ARBA" id="ARBA00008594"/>
    </source>
</evidence>
<keyword evidence="6" id="KW-0675">Receptor</keyword>
<evidence type="ECO:0000256" key="5">
    <source>
        <dbReference type="ARBA" id="ARBA00022682"/>
    </source>
</evidence>
<dbReference type="PANTHER" id="PTHR31213:SF82">
    <property type="entry name" value="ABSCISIC ACID RECEPTOR PYL11-RELATED"/>
    <property type="match status" value="1"/>
</dbReference>
<dbReference type="GO" id="GO:0009738">
    <property type="term" value="P:abscisic acid-activated signaling pathway"/>
    <property type="evidence" value="ECO:0007669"/>
    <property type="project" value="UniProtKB-KW"/>
</dbReference>
<reference evidence="9" key="1">
    <citation type="journal article" date="2025" name="Foods">
        <title>Unveiling the Microbial Signatures of Arabica Coffee Cherries: Insights into Ripeness Specific Diversity, Functional Traits, and Implications for Quality and Safety.</title>
        <authorList>
            <consortium name="RefSeq"/>
            <person name="Tenea G.N."/>
            <person name="Cifuentes V."/>
            <person name="Reyes P."/>
            <person name="Cevallos-Vallejos M."/>
        </authorList>
    </citation>
    <scope>NUCLEOTIDE SEQUENCE [LARGE SCALE GENOMIC DNA]</scope>
</reference>
<reference evidence="10" key="2">
    <citation type="submission" date="2025-08" db="UniProtKB">
        <authorList>
            <consortium name="RefSeq"/>
        </authorList>
    </citation>
    <scope>IDENTIFICATION</scope>
    <source>
        <tissue evidence="10">Leaves</tissue>
    </source>
</reference>
<keyword evidence="9" id="KW-1185">Reference proteome</keyword>
<keyword evidence="4" id="KW-0963">Cytoplasm</keyword>
<dbReference type="InterPro" id="IPR023393">
    <property type="entry name" value="START-like_dom_sf"/>
</dbReference>
<comment type="similarity">
    <text evidence="3">Belongs to the PYR/PYL/RCAR abscisic acid intracellular receptor family.</text>
</comment>